<sequence>MENVSLILLFLSVLGGYLLGIISGLLPGVHNNNFALALIALTPFLAEKGLSPFYIAVIILSNAVSQTFHDVVPSVFLGAPDGDTALMVLPGHRLLIDGAGAEAVRLSALGSAGSVVASLIFVLPFSLFFKAIYPYVEAHMALILISIVFLMLASEKGESVEDSKEKSPFAKYKYKVFALILFLITGILGLFAFDRESLMVPVVNFGEPSILLPLLSGLFGASQLIISLLTSSKIPEESVSALKLSRKRIFRGILTGSAAGSLVAWLPGLSSAIAALLTGLVAKVDFDRIPLKKKTSDPEPGKLRTSLYSDPYASNPSTLESSKEFIISNSGVNTSNAIFGLVAFVVIGRTRSGAMVAVEDVLETNILDFPVLLLFFAAMVLTALFSYFSTIWLGNNAHLFLKKVDYSKLCTGVLIGLGVMVYLFTGLFGFFIFVISTPIGMLSSFMNVRKSHAMGVILLPVILYFL</sequence>
<dbReference type="STRING" id="1434108.MSBRM_1418"/>
<organism evidence="3 4">
    <name type="scientific">Methanosarcina barkeri MS</name>
    <dbReference type="NCBI Taxonomy" id="1434108"/>
    <lineage>
        <taxon>Archaea</taxon>
        <taxon>Methanobacteriati</taxon>
        <taxon>Methanobacteriota</taxon>
        <taxon>Stenosarchaea group</taxon>
        <taxon>Methanomicrobia</taxon>
        <taxon>Methanosarcinales</taxon>
        <taxon>Methanosarcinaceae</taxon>
        <taxon>Methanosarcina</taxon>
    </lineage>
</organism>
<dbReference type="AlphaFoldDB" id="A0A0E3LNA2"/>
<evidence type="ECO:0000259" key="2">
    <source>
        <dbReference type="Pfam" id="PF01970"/>
    </source>
</evidence>
<keyword evidence="1" id="KW-0472">Membrane</keyword>
<accession>A0A0E3LNA2</accession>
<gene>
    <name evidence="3" type="ORF">MSBRM_1418</name>
</gene>
<keyword evidence="4" id="KW-1185">Reference proteome</keyword>
<dbReference type="InterPro" id="IPR002823">
    <property type="entry name" value="DUF112_TM"/>
</dbReference>
<reference evidence="3 4" key="1">
    <citation type="submission" date="2014-07" db="EMBL/GenBank/DDBJ databases">
        <title>Methanogenic archaea and the global carbon cycle.</title>
        <authorList>
            <person name="Henriksen J.R."/>
            <person name="Luke J."/>
            <person name="Reinhart S."/>
            <person name="Benedict M.N."/>
            <person name="Youngblut N.D."/>
            <person name="Metcalf M.E."/>
            <person name="Whitaker R.J."/>
            <person name="Metcalf W.W."/>
        </authorList>
    </citation>
    <scope>NUCLEOTIDE SEQUENCE [LARGE SCALE GENOMIC DNA]</scope>
    <source>
        <strain evidence="3 4">MS</strain>
    </source>
</reference>
<feature type="transmembrane region" description="Helical" evidence="1">
    <location>
        <begin position="174"/>
        <end position="193"/>
    </location>
</feature>
<dbReference type="PATRIC" id="fig|1434108.4.peg.1770"/>
<keyword evidence="1" id="KW-0812">Transmembrane</keyword>
<proteinExistence type="predicted"/>
<feature type="transmembrane region" description="Helical" evidence="1">
    <location>
        <begin position="103"/>
        <end position="126"/>
    </location>
</feature>
<dbReference type="KEGG" id="mby:MSBRM_1418"/>
<feature type="transmembrane region" description="Helical" evidence="1">
    <location>
        <begin position="213"/>
        <end position="231"/>
    </location>
</feature>
<feature type="domain" description="DUF112" evidence="2">
    <location>
        <begin position="11"/>
        <end position="454"/>
    </location>
</feature>
<feature type="transmembrane region" description="Helical" evidence="1">
    <location>
        <begin position="252"/>
        <end position="277"/>
    </location>
</feature>
<name>A0A0E3LNA2_METBA</name>
<dbReference type="HOGENOM" id="CLU_043916_1_0_2"/>
<dbReference type="EMBL" id="CP009528">
    <property type="protein sequence ID" value="AKB54416.1"/>
    <property type="molecule type" value="Genomic_DNA"/>
</dbReference>
<dbReference type="PANTHER" id="PTHR42204">
    <property type="entry name" value="INTEGRAL MEMBRANE PROTEIN"/>
    <property type="match status" value="1"/>
</dbReference>
<dbReference type="GeneID" id="24844666"/>
<feature type="transmembrane region" description="Helical" evidence="1">
    <location>
        <begin position="369"/>
        <end position="393"/>
    </location>
</feature>
<feature type="transmembrane region" description="Helical" evidence="1">
    <location>
        <begin position="36"/>
        <end position="60"/>
    </location>
</feature>
<evidence type="ECO:0000256" key="1">
    <source>
        <dbReference type="SAM" id="Phobius"/>
    </source>
</evidence>
<feature type="transmembrane region" description="Helical" evidence="1">
    <location>
        <begin position="132"/>
        <end position="153"/>
    </location>
</feature>
<keyword evidence="1" id="KW-1133">Transmembrane helix</keyword>
<feature type="transmembrane region" description="Helical" evidence="1">
    <location>
        <begin position="413"/>
        <end position="435"/>
    </location>
</feature>
<dbReference type="RefSeq" id="WP_048118221.1">
    <property type="nucleotide sequence ID" value="NZ_CP009528.1"/>
</dbReference>
<feature type="transmembrane region" description="Helical" evidence="1">
    <location>
        <begin position="447"/>
        <end position="465"/>
    </location>
</feature>
<dbReference type="Pfam" id="PF01970">
    <property type="entry name" value="TctA"/>
    <property type="match status" value="1"/>
</dbReference>
<dbReference type="Proteomes" id="UP000033033">
    <property type="component" value="Chromosome"/>
</dbReference>
<evidence type="ECO:0000313" key="4">
    <source>
        <dbReference type="Proteomes" id="UP000033033"/>
    </source>
</evidence>
<dbReference type="PANTHER" id="PTHR42204:SF1">
    <property type="entry name" value="INTEGRAL MEMBRANE PROTEIN"/>
    <property type="match status" value="1"/>
</dbReference>
<feature type="transmembrane region" description="Helical" evidence="1">
    <location>
        <begin position="325"/>
        <end position="348"/>
    </location>
</feature>
<evidence type="ECO:0000313" key="3">
    <source>
        <dbReference type="EMBL" id="AKB54416.1"/>
    </source>
</evidence>
<protein>
    <recommendedName>
        <fullName evidence="2">DUF112 domain-containing protein</fullName>
    </recommendedName>
</protein>